<reference evidence="4 5" key="1">
    <citation type="journal article" date="2015" name="Genome Announc.">
        <title>Expanding the biotechnology potential of lactobacilli through comparative genomics of 213 strains and associated genera.</title>
        <authorList>
            <person name="Sun Z."/>
            <person name="Harris H.M."/>
            <person name="McCann A."/>
            <person name="Guo C."/>
            <person name="Argimon S."/>
            <person name="Zhang W."/>
            <person name="Yang X."/>
            <person name="Jeffery I.B."/>
            <person name="Cooney J.C."/>
            <person name="Kagawa T.F."/>
            <person name="Liu W."/>
            <person name="Song Y."/>
            <person name="Salvetti E."/>
            <person name="Wrobel A."/>
            <person name="Rasinkangas P."/>
            <person name="Parkhill J."/>
            <person name="Rea M.C."/>
            <person name="O'Sullivan O."/>
            <person name="Ritari J."/>
            <person name="Douillard F.P."/>
            <person name="Paul Ross R."/>
            <person name="Yang R."/>
            <person name="Briner A.E."/>
            <person name="Felis G.E."/>
            <person name="de Vos W.M."/>
            <person name="Barrangou R."/>
            <person name="Klaenhammer T.R."/>
            <person name="Caufield P.W."/>
            <person name="Cui Y."/>
            <person name="Zhang H."/>
            <person name="O'Toole P.W."/>
        </authorList>
    </citation>
    <scope>NUCLEOTIDE SEQUENCE [LARGE SCALE GENOMIC DNA]</scope>
    <source>
        <strain evidence="4 5">DSM 13343</strain>
    </source>
</reference>
<dbReference type="Gene3D" id="3.40.630.190">
    <property type="entry name" value="LCP protein"/>
    <property type="match status" value="1"/>
</dbReference>
<dbReference type="PANTHER" id="PTHR33392:SF6">
    <property type="entry name" value="POLYISOPRENYL-TEICHOIC ACID--PEPTIDOGLYCAN TEICHOIC ACID TRANSFERASE TAGU"/>
    <property type="match status" value="1"/>
</dbReference>
<name>A0A0R1QIR4_9LACO</name>
<gene>
    <name evidence="4" type="ORF">FD01_GL001066</name>
</gene>
<dbReference type="AlphaFoldDB" id="A0A0R1QIR4"/>
<protein>
    <submittedName>
        <fullName evidence="4">LytR family transcriptional regulator</fullName>
    </submittedName>
</protein>
<dbReference type="RefSeq" id="WP_056963744.1">
    <property type="nucleotide sequence ID" value="NZ_AZEU01000151.1"/>
</dbReference>
<keyword evidence="2" id="KW-0812">Transmembrane</keyword>
<keyword evidence="2" id="KW-1133">Transmembrane helix</keyword>
<evidence type="ECO:0000313" key="5">
    <source>
        <dbReference type="Proteomes" id="UP000051790"/>
    </source>
</evidence>
<evidence type="ECO:0000313" key="4">
    <source>
        <dbReference type="EMBL" id="KRL44492.1"/>
    </source>
</evidence>
<keyword evidence="5" id="KW-1185">Reference proteome</keyword>
<comment type="similarity">
    <text evidence="1">Belongs to the LytR/CpsA/Psr (LCP) family.</text>
</comment>
<dbReference type="InterPro" id="IPR004474">
    <property type="entry name" value="LytR_CpsA_psr"/>
</dbReference>
<organism evidence="4 5">
    <name type="scientific">Lacticaseibacillus manihotivorans DSM 13343 = JCM 12514</name>
    <dbReference type="NCBI Taxonomy" id="1423769"/>
    <lineage>
        <taxon>Bacteria</taxon>
        <taxon>Bacillati</taxon>
        <taxon>Bacillota</taxon>
        <taxon>Bacilli</taxon>
        <taxon>Lactobacillales</taxon>
        <taxon>Lactobacillaceae</taxon>
        <taxon>Lacticaseibacillus</taxon>
    </lineage>
</organism>
<evidence type="ECO:0000259" key="3">
    <source>
        <dbReference type="Pfam" id="PF03816"/>
    </source>
</evidence>
<comment type="caution">
    <text evidence="4">The sequence shown here is derived from an EMBL/GenBank/DDBJ whole genome shotgun (WGS) entry which is preliminary data.</text>
</comment>
<evidence type="ECO:0000256" key="2">
    <source>
        <dbReference type="SAM" id="Phobius"/>
    </source>
</evidence>
<accession>A0A0R1QIR4</accession>
<dbReference type="InterPro" id="IPR050922">
    <property type="entry name" value="LytR/CpsA/Psr_CW_biosynth"/>
</dbReference>
<dbReference type="PANTHER" id="PTHR33392">
    <property type="entry name" value="POLYISOPRENYL-TEICHOIC ACID--PEPTIDOGLYCAN TEICHOIC ACID TRANSFERASE TAGU"/>
    <property type="match status" value="1"/>
</dbReference>
<feature type="transmembrane region" description="Helical" evidence="2">
    <location>
        <begin position="20"/>
        <end position="40"/>
    </location>
</feature>
<dbReference type="Proteomes" id="UP000051790">
    <property type="component" value="Unassembled WGS sequence"/>
</dbReference>
<dbReference type="OrthoDB" id="27330at2"/>
<dbReference type="NCBIfam" id="TIGR00350">
    <property type="entry name" value="lytR_cpsA_psr"/>
    <property type="match status" value="1"/>
</dbReference>
<proteinExistence type="inferred from homology"/>
<keyword evidence="2" id="KW-0472">Membrane</keyword>
<dbReference type="Pfam" id="PF03816">
    <property type="entry name" value="LytR_cpsA_psr"/>
    <property type="match status" value="1"/>
</dbReference>
<sequence length="360" mass="40284">MKTTRRANKPQNRKPSIWRYVILLLIVGVCTLGFYGLRLYSQARYTANSIYDPSTAGKKASAKIKAQKPLAILLLGADTGAIGRSDQGKSDTIIVCTIDPKTNQTHLLSIPRDTNARIIGMKNFRMFKINDAYNQGGSAMARATVEKLLNVPIDYYVTIDMGGLETVVDALGGIDVDVPFTFTSSHTDNLHFTKGPMHLNGKYALAYARMRYEDPEQDYGRQKRQQQVIKAVVKKAVSGQGLAQFTELLKSLSQNVKTDMSFDDMVGVFQHYPKATKKITSSSLKGYTGWVQTSDYSWPLSFQIPPTDNLQAESDRLRKILGLKAEMLANATTKENALNPNFRFEDVNYKQYFVNYALTD</sequence>
<feature type="domain" description="Cell envelope-related transcriptional attenuator" evidence="3">
    <location>
        <begin position="89"/>
        <end position="236"/>
    </location>
</feature>
<dbReference type="PATRIC" id="fig|1423769.4.peg.1156"/>
<dbReference type="EMBL" id="AZEU01000151">
    <property type="protein sequence ID" value="KRL44492.1"/>
    <property type="molecule type" value="Genomic_DNA"/>
</dbReference>
<evidence type="ECO:0000256" key="1">
    <source>
        <dbReference type="ARBA" id="ARBA00006068"/>
    </source>
</evidence>